<dbReference type="Pfam" id="PF01381">
    <property type="entry name" value="HTH_3"/>
    <property type="match status" value="1"/>
</dbReference>
<dbReference type="GO" id="GO:0005829">
    <property type="term" value="C:cytosol"/>
    <property type="evidence" value="ECO:0007669"/>
    <property type="project" value="TreeGrafter"/>
</dbReference>
<dbReference type="PROSITE" id="PS50943">
    <property type="entry name" value="HTH_CROC1"/>
    <property type="match status" value="1"/>
</dbReference>
<dbReference type="PANTHER" id="PTHR46797:SF1">
    <property type="entry name" value="METHYLPHOSPHONATE SYNTHASE"/>
    <property type="match status" value="1"/>
</dbReference>
<sequence>MDDDALQRLGRRITALRQHKPWSLSFLADKAGIAKSSLSRLEQGKGNPTLDTLWRLALQLDIPFSALIATAQSSISDEDVLVSLLDRHQGVLPVDIYLMTLAPEAVRYAVAHAAGTRETLQVIAGRLQAGPDQALAMLEAEGIHQFEADQTHTYRAGPQGATVLVTIFYPQGDGA</sequence>
<keyword evidence="1" id="KW-0238">DNA-binding</keyword>
<dbReference type="GO" id="GO:0003677">
    <property type="term" value="F:DNA binding"/>
    <property type="evidence" value="ECO:0007669"/>
    <property type="project" value="UniProtKB-KW"/>
</dbReference>
<protein>
    <submittedName>
        <fullName evidence="3">HTH-type transcriptional regulator SutR</fullName>
    </submittedName>
</protein>
<dbReference type="SMART" id="SM00530">
    <property type="entry name" value="HTH_XRE"/>
    <property type="match status" value="1"/>
</dbReference>
<feature type="domain" description="HTH cro/C1-type" evidence="2">
    <location>
        <begin position="13"/>
        <end position="67"/>
    </location>
</feature>
<gene>
    <name evidence="3" type="primary">sutR</name>
    <name evidence="3" type="ORF">KSP9073_01627</name>
</gene>
<name>A0A2R8CL19_9GAMM</name>
<dbReference type="Gene3D" id="2.60.120.10">
    <property type="entry name" value="Jelly Rolls"/>
    <property type="match status" value="1"/>
</dbReference>
<accession>A0A2R8CL19</accession>
<evidence type="ECO:0000256" key="1">
    <source>
        <dbReference type="ARBA" id="ARBA00023125"/>
    </source>
</evidence>
<dbReference type="EMBL" id="ONZI01000002">
    <property type="protein sequence ID" value="SPJ33617.1"/>
    <property type="molecule type" value="Genomic_DNA"/>
</dbReference>
<dbReference type="Gene3D" id="1.10.260.40">
    <property type="entry name" value="lambda repressor-like DNA-binding domains"/>
    <property type="match status" value="1"/>
</dbReference>
<dbReference type="SUPFAM" id="SSF51182">
    <property type="entry name" value="RmlC-like cupins"/>
    <property type="match status" value="1"/>
</dbReference>
<dbReference type="Proteomes" id="UP000244934">
    <property type="component" value="Unassembled WGS sequence"/>
</dbReference>
<evidence type="ECO:0000313" key="3">
    <source>
        <dbReference type="EMBL" id="SPJ33617.1"/>
    </source>
</evidence>
<dbReference type="RefSeq" id="WP_108842448.1">
    <property type="nucleotide sequence ID" value="NZ_ONZI01000002.1"/>
</dbReference>
<dbReference type="CDD" id="cd00093">
    <property type="entry name" value="HTH_XRE"/>
    <property type="match status" value="1"/>
</dbReference>
<evidence type="ECO:0000313" key="4">
    <source>
        <dbReference type="Proteomes" id="UP000244934"/>
    </source>
</evidence>
<dbReference type="InterPro" id="IPR001387">
    <property type="entry name" value="Cro/C1-type_HTH"/>
</dbReference>
<dbReference type="OrthoDB" id="9792093at2"/>
<proteinExistence type="predicted"/>
<dbReference type="InterPro" id="IPR011051">
    <property type="entry name" value="RmlC_Cupin_sf"/>
</dbReference>
<dbReference type="InterPro" id="IPR010982">
    <property type="entry name" value="Lambda_DNA-bd_dom_sf"/>
</dbReference>
<dbReference type="AlphaFoldDB" id="A0A2R8CL19"/>
<dbReference type="InterPro" id="IPR050807">
    <property type="entry name" value="TransReg_Diox_bact_type"/>
</dbReference>
<reference evidence="4" key="1">
    <citation type="submission" date="2018-03" db="EMBL/GenBank/DDBJ databases">
        <authorList>
            <person name="Navarro De La Torre S."/>
        </authorList>
    </citation>
    <scope>NUCLEOTIDE SEQUENCE [LARGE SCALE GENOMIC DNA]</scope>
    <source>
        <strain evidence="4">EAod3</strain>
    </source>
</reference>
<organism evidence="3 4">
    <name type="scientific">Kushneria phyllosphaerae</name>
    <dbReference type="NCBI Taxonomy" id="2100822"/>
    <lineage>
        <taxon>Bacteria</taxon>
        <taxon>Pseudomonadati</taxon>
        <taxon>Pseudomonadota</taxon>
        <taxon>Gammaproteobacteria</taxon>
        <taxon>Oceanospirillales</taxon>
        <taxon>Halomonadaceae</taxon>
        <taxon>Kushneria</taxon>
    </lineage>
</organism>
<dbReference type="InterPro" id="IPR014710">
    <property type="entry name" value="RmlC-like_jellyroll"/>
</dbReference>
<dbReference type="GO" id="GO:0003700">
    <property type="term" value="F:DNA-binding transcription factor activity"/>
    <property type="evidence" value="ECO:0007669"/>
    <property type="project" value="TreeGrafter"/>
</dbReference>
<dbReference type="SUPFAM" id="SSF47413">
    <property type="entry name" value="lambda repressor-like DNA-binding domains"/>
    <property type="match status" value="1"/>
</dbReference>
<evidence type="ECO:0000259" key="2">
    <source>
        <dbReference type="PROSITE" id="PS50943"/>
    </source>
</evidence>
<keyword evidence="4" id="KW-1185">Reference proteome</keyword>
<dbReference type="PANTHER" id="PTHR46797">
    <property type="entry name" value="HTH-TYPE TRANSCRIPTIONAL REGULATOR"/>
    <property type="match status" value="1"/>
</dbReference>